<dbReference type="OrthoDB" id="1621923at2759"/>
<name>A0A9P1CR61_9DINO</name>
<dbReference type="GO" id="GO:0015074">
    <property type="term" value="P:DNA integration"/>
    <property type="evidence" value="ECO:0007669"/>
    <property type="project" value="InterPro"/>
</dbReference>
<feature type="compositionally biased region" description="Polar residues" evidence="1">
    <location>
        <begin position="250"/>
        <end position="269"/>
    </location>
</feature>
<protein>
    <submittedName>
        <fullName evidence="5">Integrase catalytic domain-containing protein</fullName>
    </submittedName>
</protein>
<evidence type="ECO:0000256" key="1">
    <source>
        <dbReference type="SAM" id="MobiDB-lite"/>
    </source>
</evidence>
<dbReference type="EMBL" id="CAMXCT020002184">
    <property type="protein sequence ID" value="CAL1149639.1"/>
    <property type="molecule type" value="Genomic_DNA"/>
</dbReference>
<evidence type="ECO:0000313" key="3">
    <source>
        <dbReference type="EMBL" id="CAI3996264.1"/>
    </source>
</evidence>
<feature type="compositionally biased region" description="Polar residues" evidence="1">
    <location>
        <begin position="214"/>
        <end position="230"/>
    </location>
</feature>
<dbReference type="Proteomes" id="UP001152797">
    <property type="component" value="Unassembled WGS sequence"/>
</dbReference>
<dbReference type="InterPro" id="IPR012337">
    <property type="entry name" value="RNaseH-like_sf"/>
</dbReference>
<reference evidence="4" key="2">
    <citation type="submission" date="2024-04" db="EMBL/GenBank/DDBJ databases">
        <authorList>
            <person name="Chen Y."/>
            <person name="Shah S."/>
            <person name="Dougan E. K."/>
            <person name="Thang M."/>
            <person name="Chan C."/>
        </authorList>
    </citation>
    <scope>NUCLEOTIDE SEQUENCE [LARGE SCALE GENOMIC DNA]</scope>
</reference>
<evidence type="ECO:0000313" key="4">
    <source>
        <dbReference type="EMBL" id="CAL1149639.1"/>
    </source>
</evidence>
<dbReference type="InterPro" id="IPR036397">
    <property type="entry name" value="RNaseH_sf"/>
</dbReference>
<feature type="domain" description="Integrase catalytic" evidence="2">
    <location>
        <begin position="337"/>
        <end position="456"/>
    </location>
</feature>
<reference evidence="3" key="1">
    <citation type="submission" date="2022-10" db="EMBL/GenBank/DDBJ databases">
        <authorList>
            <person name="Chen Y."/>
            <person name="Dougan E. K."/>
            <person name="Chan C."/>
            <person name="Rhodes N."/>
            <person name="Thang M."/>
        </authorList>
    </citation>
    <scope>NUCLEOTIDE SEQUENCE</scope>
</reference>
<proteinExistence type="predicted"/>
<dbReference type="EMBL" id="CAMXCT010002184">
    <property type="protein sequence ID" value="CAI3996264.1"/>
    <property type="molecule type" value="Genomic_DNA"/>
</dbReference>
<evidence type="ECO:0000259" key="2">
    <source>
        <dbReference type="PROSITE" id="PS50994"/>
    </source>
</evidence>
<keyword evidence="6" id="KW-1185">Reference proteome</keyword>
<accession>A0A9P1CR61</accession>
<dbReference type="PROSITE" id="PS50994">
    <property type="entry name" value="INTEGRASE"/>
    <property type="match status" value="1"/>
</dbReference>
<dbReference type="EMBL" id="CAMXCT030002184">
    <property type="protein sequence ID" value="CAL4783576.1"/>
    <property type="molecule type" value="Genomic_DNA"/>
</dbReference>
<dbReference type="GO" id="GO:0003676">
    <property type="term" value="F:nucleic acid binding"/>
    <property type="evidence" value="ECO:0007669"/>
    <property type="project" value="InterPro"/>
</dbReference>
<organism evidence="3">
    <name type="scientific">Cladocopium goreaui</name>
    <dbReference type="NCBI Taxonomy" id="2562237"/>
    <lineage>
        <taxon>Eukaryota</taxon>
        <taxon>Sar</taxon>
        <taxon>Alveolata</taxon>
        <taxon>Dinophyceae</taxon>
        <taxon>Suessiales</taxon>
        <taxon>Symbiodiniaceae</taxon>
        <taxon>Cladocopium</taxon>
    </lineage>
</organism>
<evidence type="ECO:0000313" key="6">
    <source>
        <dbReference type="Proteomes" id="UP001152797"/>
    </source>
</evidence>
<dbReference type="InterPro" id="IPR001584">
    <property type="entry name" value="Integrase_cat-core"/>
</dbReference>
<evidence type="ECO:0000313" key="5">
    <source>
        <dbReference type="EMBL" id="CAL4783576.1"/>
    </source>
</evidence>
<dbReference type="AlphaFoldDB" id="A0A9P1CR61"/>
<feature type="region of interest" description="Disordered" evidence="1">
    <location>
        <begin position="207"/>
        <end position="281"/>
    </location>
</feature>
<dbReference type="SUPFAM" id="SSF53098">
    <property type="entry name" value="Ribonuclease H-like"/>
    <property type="match status" value="1"/>
</dbReference>
<sequence>MVLAEGDSRDEDTAFQTISIAEALFAHPEGPEDQMPPMEMIDELPDAAEDLEPRVPENSSQFSPAVILMTEECAGEAVIDTGASRLKLSCHLHHLRVIRVDKAMGTPKEIQNSYLVQDLSGDEDPGLQSNQTYMDAPGLQYQVPPGIKNLQQWGEIKVPSGKQQGQTFSEVYDNHPCYIFQIRNRKAVSPWLRSLQNYVIARQKYQMKHPGQTPPTQVGYPSTSQTSTPKRSMGAKGKEEQEWEVIAKTAAQSSNAKKPQSAKRSTTALASPDRAKMTVEPNAERVQQIKTQIALLERELARETQIPEEEDICMGPLLELWNPNRGLIWSVFITIWAIQTVEEQIRVFEDVWLHWAGPCKTLYLDPAGEYISPKWNDRLQQENIQVTMAAGESHWQIGRAEIHGRIVKDMLTRMDREKPIRDGEEFRHCLRQVFAAKNSLSRAKGFTPEQALLGKARALPASLTADQQAGAHELAESSTPEGVRFRASLERREQARLLPLKVTWVVPPKKKTPEMEEQ</sequence>
<comment type="caution">
    <text evidence="3">The sequence shown here is derived from an EMBL/GenBank/DDBJ whole genome shotgun (WGS) entry which is preliminary data.</text>
</comment>
<dbReference type="Gene3D" id="3.30.420.10">
    <property type="entry name" value="Ribonuclease H-like superfamily/Ribonuclease H"/>
    <property type="match status" value="1"/>
</dbReference>
<gene>
    <name evidence="3" type="ORF">C1SCF055_LOCUS22758</name>
</gene>